<dbReference type="AlphaFoldDB" id="A0A0N8H3K7"/>
<reference evidence="1 2" key="1">
    <citation type="submission" date="2015-09" db="EMBL/GenBank/DDBJ databases">
        <title>Genome sequence of the marine flavobacterium Croceitalea dokdonensis DOKDO 023 that contains proton- and sodium-pumping rhodopsins.</title>
        <authorList>
            <person name="Kwon S.-K."/>
            <person name="Lee H.K."/>
            <person name="Kwak M.-J."/>
            <person name="Kim J.F."/>
        </authorList>
    </citation>
    <scope>NUCLEOTIDE SEQUENCE [LARGE SCALE GENOMIC DNA]</scope>
    <source>
        <strain evidence="1 2">DOKDO 023</strain>
    </source>
</reference>
<protein>
    <submittedName>
        <fullName evidence="1">Uncharacterized protein</fullName>
    </submittedName>
</protein>
<proteinExistence type="predicted"/>
<comment type="caution">
    <text evidence="1">The sequence shown here is derived from an EMBL/GenBank/DDBJ whole genome shotgun (WGS) entry which is preliminary data.</text>
</comment>
<organism evidence="1 2">
    <name type="scientific">Croceitalea dokdonensis DOKDO 023</name>
    <dbReference type="NCBI Taxonomy" id="1300341"/>
    <lineage>
        <taxon>Bacteria</taxon>
        <taxon>Pseudomonadati</taxon>
        <taxon>Bacteroidota</taxon>
        <taxon>Flavobacteriia</taxon>
        <taxon>Flavobacteriales</taxon>
        <taxon>Flavobacteriaceae</taxon>
        <taxon>Croceitalea</taxon>
    </lineage>
</organism>
<gene>
    <name evidence="1" type="ORF">I595_2821</name>
</gene>
<dbReference type="STRING" id="1300341.I595_2821"/>
<sequence>MDWVLKRTKINFIIFASCCIFPVYDIRHSFFQQELSNR</sequence>
<accession>A0A0N8H3K7</accession>
<name>A0A0N8H3K7_9FLAO</name>
<dbReference type="Proteomes" id="UP000050280">
    <property type="component" value="Unassembled WGS sequence"/>
</dbReference>
<evidence type="ECO:0000313" key="2">
    <source>
        <dbReference type="Proteomes" id="UP000050280"/>
    </source>
</evidence>
<evidence type="ECO:0000313" key="1">
    <source>
        <dbReference type="EMBL" id="KPM30844.1"/>
    </source>
</evidence>
<keyword evidence="2" id="KW-1185">Reference proteome</keyword>
<dbReference type="EMBL" id="LDJX01000006">
    <property type="protein sequence ID" value="KPM30844.1"/>
    <property type="molecule type" value="Genomic_DNA"/>
</dbReference>